<dbReference type="OrthoDB" id="6260732at2759"/>
<dbReference type="InterPro" id="IPR016024">
    <property type="entry name" value="ARM-type_fold"/>
</dbReference>
<name>A0A2G8SAY2_9APHY</name>
<dbReference type="SUPFAM" id="SSF48371">
    <property type="entry name" value="ARM repeat"/>
    <property type="match status" value="1"/>
</dbReference>
<dbReference type="Pfam" id="PF08623">
    <property type="entry name" value="TIP120"/>
    <property type="match status" value="1"/>
</dbReference>
<dbReference type="EMBL" id="AYKW01000013">
    <property type="protein sequence ID" value="PIL30758.1"/>
    <property type="molecule type" value="Genomic_DNA"/>
</dbReference>
<evidence type="ECO:0000256" key="1">
    <source>
        <dbReference type="ARBA" id="ARBA00007657"/>
    </source>
</evidence>
<evidence type="ECO:0000259" key="5">
    <source>
        <dbReference type="Pfam" id="PF08623"/>
    </source>
</evidence>
<dbReference type="Proteomes" id="UP000230002">
    <property type="component" value="Unassembled WGS sequence"/>
</dbReference>
<comment type="similarity">
    <text evidence="1">Belongs to the CAND family.</text>
</comment>
<keyword evidence="7" id="KW-1185">Reference proteome</keyword>
<sequence length="1218" mass="133319">MTKTYIMNGLVEKMQSPDQDFRYMGLNDLLVEIKQDPNSFLGDETTETKVLRQVLALVEDKISEVKNQAVKCLGQLIKIIRESQMEFVVDKLIDFSAGKDEELRDISGLALKTITSELPPEGKIATKACEKLTPKLLGQVANSDTPPETLIETLAILSILVTRFPAYLSNVEPQPVTVLTPVLIHSRPAVRKRAITTLAQFLPHAQPQEFSTLLSSVLVPGLAPSANIEKQRTVVQLVAAIARHSPHLIASTLSDVTQSILKDSQRDDEELRESCLQALEALVLRCPSEITPFLGSIIQVGNQYIKYDPNYAGDEDDDEDMADDEDEDDEDLGDEYSDDEDTSYKIRRSATKLLAAVVATRPELLTTLYKEVSPVLISRFGDREETVRLEVWSTYGILLNQTGVYGGTPQSNAEYTVGGKRKRDEGMEVEETPYTLLQSQVPSLAKALLGQIKPPKTAPATLEAGFSLLHKLLTVLPGCLASQSAQIISSAKAVLSASSRANSATLQVTCMSFLTLFFSKHAPPVYAGQLDAISPLLLQALGEKHPRIASEAFRNFSALLVAMQPVKGGAWVDRVYDEAVKRLSNHDTDADVRAGAEEVIGDLWVSATDVLRTKNRKEWEFICRTTGRTDGAVRVVTKVATKVQIGDDWVNGGVEWVTVLLKKSGRTGKIEVFNCLDALIRRYTTIPADLPANLIPPLKPYFNASDISLLGAALNIVALLLELSPATTFAEVERDVLPDVYGIAHSPLLSGAPFDALLEFLGALVQADMQIATHVVPNLVVAVERAPKAEASLTNVAKCVGQVVNSQRGVAAGTIAEFGRHLKPSAKGKTPQVVLSLLVMGEVGRFVDMSPQQEVFNQAIEKFTAEQEEVRTAAAFAAGNISVGNLHHFLPLIVKMVEHDQERRLLSLHALKEIVTHCSHGQLETVADQLWTPLFENSENTEETTRNVAAACLGKLTTTHPTRYLPQLHGRINDPNPATRATVLLAIRYTFAETGNSFDEILSGVILDFLALLSDADLTVRRLALSALNSAARSRPHLIRDHLTTLLPSLYKETVVNPDLIRTVQMGPWTHKVDDGLEARKTAYETLYTLLDTCLSKLDLHEFLGRVASGLADDSDEVKVICHMMLFRLAQVAPTAVAQRLDDLTPPLEKSMKGPAVTKDTVKQDLERTAELQRSTLRAVAALSKISQAGASPKFDAFVATTQKSPEWGHEFRELVGA</sequence>
<dbReference type="GO" id="GO:0010265">
    <property type="term" value="P:SCF complex assembly"/>
    <property type="evidence" value="ECO:0007669"/>
    <property type="project" value="InterPro"/>
</dbReference>
<dbReference type="Gene3D" id="1.25.10.10">
    <property type="entry name" value="Leucine-rich Repeat Variant"/>
    <property type="match status" value="1"/>
</dbReference>
<keyword evidence="2" id="KW-0677">Repeat</keyword>
<evidence type="ECO:0000313" key="6">
    <source>
        <dbReference type="EMBL" id="PIL30758.1"/>
    </source>
</evidence>
<dbReference type="STRING" id="1077348.A0A2G8SAY2"/>
<evidence type="ECO:0000256" key="3">
    <source>
        <dbReference type="ARBA" id="ARBA00022786"/>
    </source>
</evidence>
<dbReference type="InterPro" id="IPR013932">
    <property type="entry name" value="TATA-bd_TIP120"/>
</dbReference>
<evidence type="ECO:0000313" key="7">
    <source>
        <dbReference type="Proteomes" id="UP000230002"/>
    </source>
</evidence>
<reference evidence="6 7" key="1">
    <citation type="journal article" date="2015" name="Sci. Rep.">
        <title>Chromosome-level genome map provides insights into diverse defense mechanisms in the medicinal fungus Ganoderma sinense.</title>
        <authorList>
            <person name="Zhu Y."/>
            <person name="Xu J."/>
            <person name="Sun C."/>
            <person name="Zhou S."/>
            <person name="Xu H."/>
            <person name="Nelson D.R."/>
            <person name="Qian J."/>
            <person name="Song J."/>
            <person name="Luo H."/>
            <person name="Xiang L."/>
            <person name="Li Y."/>
            <person name="Xu Z."/>
            <person name="Ji A."/>
            <person name="Wang L."/>
            <person name="Lu S."/>
            <person name="Hayward A."/>
            <person name="Sun W."/>
            <person name="Li X."/>
            <person name="Schwartz D.C."/>
            <person name="Wang Y."/>
            <person name="Chen S."/>
        </authorList>
    </citation>
    <scope>NUCLEOTIDE SEQUENCE [LARGE SCALE GENOMIC DNA]</scope>
    <source>
        <strain evidence="6 7">ZZ0214-1</strain>
    </source>
</reference>
<dbReference type="PANTHER" id="PTHR12696">
    <property type="entry name" value="TIP120"/>
    <property type="match status" value="1"/>
</dbReference>
<dbReference type="Pfam" id="PF25782">
    <property type="entry name" value="TPR_CAND1"/>
    <property type="match status" value="1"/>
</dbReference>
<dbReference type="InterPro" id="IPR039852">
    <property type="entry name" value="CAND1/CAND2"/>
</dbReference>
<comment type="caution">
    <text evidence="6">The sequence shown here is derived from an EMBL/GenBank/DDBJ whole genome shotgun (WGS) entry which is preliminary data.</text>
</comment>
<protein>
    <recommendedName>
        <fullName evidence="5">TATA-binding protein interacting (TIP20) domain-containing protein</fullName>
    </recommendedName>
</protein>
<evidence type="ECO:0000256" key="2">
    <source>
        <dbReference type="ARBA" id="ARBA00022737"/>
    </source>
</evidence>
<feature type="domain" description="TATA-binding protein interacting (TIP20)" evidence="5">
    <location>
        <begin position="1038"/>
        <end position="1201"/>
    </location>
</feature>
<evidence type="ECO:0000256" key="4">
    <source>
        <dbReference type="SAM" id="MobiDB-lite"/>
    </source>
</evidence>
<accession>A0A2G8SAY2</accession>
<keyword evidence="3" id="KW-0833">Ubl conjugation pathway</keyword>
<proteinExistence type="inferred from homology"/>
<dbReference type="InterPro" id="IPR011989">
    <property type="entry name" value="ARM-like"/>
</dbReference>
<feature type="region of interest" description="Disordered" evidence="4">
    <location>
        <begin position="309"/>
        <end position="341"/>
    </location>
</feature>
<dbReference type="AlphaFoldDB" id="A0A2G8SAY2"/>
<gene>
    <name evidence="6" type="ORF">GSI_06926</name>
</gene>
<organism evidence="6 7">
    <name type="scientific">Ganoderma sinense ZZ0214-1</name>
    <dbReference type="NCBI Taxonomy" id="1077348"/>
    <lineage>
        <taxon>Eukaryota</taxon>
        <taxon>Fungi</taxon>
        <taxon>Dikarya</taxon>
        <taxon>Basidiomycota</taxon>
        <taxon>Agaricomycotina</taxon>
        <taxon>Agaricomycetes</taxon>
        <taxon>Polyporales</taxon>
        <taxon>Polyporaceae</taxon>
        <taxon>Ganoderma</taxon>
    </lineage>
</organism>
<feature type="compositionally biased region" description="Acidic residues" evidence="4">
    <location>
        <begin position="313"/>
        <end position="341"/>
    </location>
</feature>